<accession>A0A9P5D365</accession>
<sequence>MLQSAIPDRPRFDKGNNTSTPASSNPLLDTLFNRLVLEDIVSYLPISALLNLAATNRDFRGLVYESPGIFRHLDLSTTKAAQFEIEGIDRGGQVWRNVQLDEYLSEDDFYSGPLRGIFAKLQRPNILQDVQILVLDGLSVTAELCNDIITSPAYSVRILSVRDAKNLNQGKLRGALQYACRGSRPEGTPRLKALYVFGSKDSIAAPASSADKLTISAEWNHKSQQALSSSLSREIEPWWSKKGRIISKHAQGEWAQCLLACDGVIAFDAVLCYGPRHRNSHLFGKIPSTSDSTPAIATFAIPPCSGCGASPEGLTEPFCATRDIPGRLPLLAPPPTLSSSVRAATTPRLPAEAFVPRCLECLRDRYCTCCHQWWCETCYTPPSQSHNACESCIEKTQKVCRRCYSGYCIIHNEGSSSTFGVFRAGAD</sequence>
<evidence type="ECO:0008006" key="4">
    <source>
        <dbReference type="Google" id="ProtNLM"/>
    </source>
</evidence>
<dbReference type="OrthoDB" id="5345494at2759"/>
<name>A0A9P5D365_9HYPO</name>
<gene>
    <name evidence="2" type="ORF">GMORB2_7814</name>
</gene>
<proteinExistence type="predicted"/>
<protein>
    <recommendedName>
        <fullName evidence="4">F-box domain-containing protein</fullName>
    </recommendedName>
</protein>
<comment type="caution">
    <text evidence="2">The sequence shown here is derived from an EMBL/GenBank/DDBJ whole genome shotgun (WGS) entry which is preliminary data.</text>
</comment>
<evidence type="ECO:0000313" key="3">
    <source>
        <dbReference type="Proteomes" id="UP000749293"/>
    </source>
</evidence>
<feature type="region of interest" description="Disordered" evidence="1">
    <location>
        <begin position="1"/>
        <end position="23"/>
    </location>
</feature>
<dbReference type="RefSeq" id="XP_035320873.1">
    <property type="nucleotide sequence ID" value="XM_035469779.1"/>
</dbReference>
<dbReference type="EMBL" id="JAANYQ010000010">
    <property type="protein sequence ID" value="KAF4122221.1"/>
    <property type="molecule type" value="Genomic_DNA"/>
</dbReference>
<evidence type="ECO:0000256" key="1">
    <source>
        <dbReference type="SAM" id="MobiDB-lite"/>
    </source>
</evidence>
<evidence type="ECO:0000313" key="2">
    <source>
        <dbReference type="EMBL" id="KAF4122221.1"/>
    </source>
</evidence>
<keyword evidence="3" id="KW-1185">Reference proteome</keyword>
<dbReference type="GeneID" id="55974037"/>
<dbReference type="AlphaFoldDB" id="A0A9P5D365"/>
<organism evidence="2 3">
    <name type="scientific">Geosmithia morbida</name>
    <dbReference type="NCBI Taxonomy" id="1094350"/>
    <lineage>
        <taxon>Eukaryota</taxon>
        <taxon>Fungi</taxon>
        <taxon>Dikarya</taxon>
        <taxon>Ascomycota</taxon>
        <taxon>Pezizomycotina</taxon>
        <taxon>Sordariomycetes</taxon>
        <taxon>Hypocreomycetidae</taxon>
        <taxon>Hypocreales</taxon>
        <taxon>Bionectriaceae</taxon>
        <taxon>Geosmithia</taxon>
    </lineage>
</organism>
<dbReference type="Proteomes" id="UP000749293">
    <property type="component" value="Unassembled WGS sequence"/>
</dbReference>
<reference evidence="2" key="1">
    <citation type="submission" date="2020-03" db="EMBL/GenBank/DDBJ databases">
        <title>Site-based positive gene gene selection in Geosmithia morbida across the United States reveals a broad range of putative effectors and factors for local host and environmental adapation.</title>
        <authorList>
            <person name="Onufrak A."/>
            <person name="Murdoch R.W."/>
            <person name="Gazis R."/>
            <person name="Huff M."/>
            <person name="Staton M."/>
            <person name="Klingeman W."/>
            <person name="Hadziabdic D."/>
        </authorList>
    </citation>
    <scope>NUCLEOTIDE SEQUENCE</scope>
    <source>
        <strain evidence="2">1262</strain>
    </source>
</reference>